<accession>A0A8J6TNA9</accession>
<dbReference type="InterPro" id="IPR052020">
    <property type="entry name" value="Cyclic_di-GMP/3'3'-cGAMP_PDE"/>
</dbReference>
<gene>
    <name evidence="3" type="ORF">H8E23_15550</name>
</gene>
<dbReference type="SUPFAM" id="SSF109604">
    <property type="entry name" value="HD-domain/PDEase-like"/>
    <property type="match status" value="1"/>
</dbReference>
<sequence length="249" mass="27729">MEKNELFDLDDVTTLSFDQLKKYAVDMGRIYQSEKNKRKDLEIAKDKLQESYRETINRLVIASEYRDEDTGDHVVRMAAYCALIAEKHGLPEAEVEQIHIAAPMHDVGKIGIPDGILLKPGKLTSEEFETIKSHTLIGAKILEGSSSEILRLATEIALTHHEKWNGKGYPNGLSGTAIPIAGRIVAIADVFDALTSKRPYKDAFPVEVACDIIKKERGEHFDPELADVFLNNMDVVLKIKAKTTPAGEK</sequence>
<dbReference type="EMBL" id="JACNJH010000220">
    <property type="protein sequence ID" value="MBC8362799.1"/>
    <property type="molecule type" value="Genomic_DNA"/>
</dbReference>
<dbReference type="Proteomes" id="UP000603434">
    <property type="component" value="Unassembled WGS sequence"/>
</dbReference>
<evidence type="ECO:0000259" key="2">
    <source>
        <dbReference type="PROSITE" id="PS51832"/>
    </source>
</evidence>
<evidence type="ECO:0000256" key="1">
    <source>
        <dbReference type="SAM" id="Coils"/>
    </source>
</evidence>
<dbReference type="CDD" id="cd00077">
    <property type="entry name" value="HDc"/>
    <property type="match status" value="1"/>
</dbReference>
<dbReference type="AlphaFoldDB" id="A0A8J6TNA9"/>
<protein>
    <submittedName>
        <fullName evidence="3">HD domain-containing protein</fullName>
    </submittedName>
</protein>
<proteinExistence type="predicted"/>
<evidence type="ECO:0000313" key="3">
    <source>
        <dbReference type="EMBL" id="MBC8362799.1"/>
    </source>
</evidence>
<name>A0A8J6TNA9_9BACT</name>
<dbReference type="PANTHER" id="PTHR45228">
    <property type="entry name" value="CYCLIC DI-GMP PHOSPHODIESTERASE TM_0186-RELATED"/>
    <property type="match status" value="1"/>
</dbReference>
<feature type="coiled-coil region" evidence="1">
    <location>
        <begin position="31"/>
        <end position="58"/>
    </location>
</feature>
<dbReference type="PANTHER" id="PTHR45228:SF1">
    <property type="entry name" value="CYCLIC DI-GMP PHOSPHODIESTERASE TM_0186"/>
    <property type="match status" value="1"/>
</dbReference>
<organism evidence="3 4">
    <name type="scientific">Candidatus Desulfatibia profunda</name>
    <dbReference type="NCBI Taxonomy" id="2841695"/>
    <lineage>
        <taxon>Bacteria</taxon>
        <taxon>Pseudomonadati</taxon>
        <taxon>Thermodesulfobacteriota</taxon>
        <taxon>Desulfobacteria</taxon>
        <taxon>Desulfobacterales</taxon>
        <taxon>Desulfobacterales incertae sedis</taxon>
        <taxon>Candidatus Desulfatibia</taxon>
    </lineage>
</organism>
<keyword evidence="1" id="KW-0175">Coiled coil</keyword>
<evidence type="ECO:0000313" key="4">
    <source>
        <dbReference type="Proteomes" id="UP000603434"/>
    </source>
</evidence>
<feature type="domain" description="HD-GYP" evidence="2">
    <location>
        <begin position="48"/>
        <end position="245"/>
    </location>
</feature>
<dbReference type="InterPro" id="IPR003607">
    <property type="entry name" value="HD/PDEase_dom"/>
</dbReference>
<dbReference type="InterPro" id="IPR037522">
    <property type="entry name" value="HD_GYP_dom"/>
</dbReference>
<dbReference type="SMART" id="SM00471">
    <property type="entry name" value="HDc"/>
    <property type="match status" value="1"/>
</dbReference>
<dbReference type="PROSITE" id="PS51832">
    <property type="entry name" value="HD_GYP"/>
    <property type="match status" value="1"/>
</dbReference>
<dbReference type="Gene3D" id="1.10.3210.10">
    <property type="entry name" value="Hypothetical protein af1432"/>
    <property type="match status" value="1"/>
</dbReference>
<reference evidence="3 4" key="1">
    <citation type="submission" date="2020-08" db="EMBL/GenBank/DDBJ databases">
        <title>Bridging the membrane lipid divide: bacteria of the FCB group superphylum have the potential to synthesize archaeal ether lipids.</title>
        <authorList>
            <person name="Villanueva L."/>
            <person name="Von Meijenfeldt F.A.B."/>
            <person name="Westbye A.B."/>
            <person name="Yadav S."/>
            <person name="Hopmans E.C."/>
            <person name="Dutilh B.E."/>
            <person name="Sinninghe Damste J.S."/>
        </authorList>
    </citation>
    <scope>NUCLEOTIDE SEQUENCE [LARGE SCALE GENOMIC DNA]</scope>
    <source>
        <strain evidence="3">NIOZ-UU30</strain>
    </source>
</reference>
<dbReference type="Pfam" id="PF13487">
    <property type="entry name" value="HD_5"/>
    <property type="match status" value="1"/>
</dbReference>
<comment type="caution">
    <text evidence="3">The sequence shown here is derived from an EMBL/GenBank/DDBJ whole genome shotgun (WGS) entry which is preliminary data.</text>
</comment>